<feature type="region of interest" description="Disordered" evidence="1">
    <location>
        <begin position="176"/>
        <end position="203"/>
    </location>
</feature>
<evidence type="ECO:0000259" key="2">
    <source>
        <dbReference type="Pfam" id="PF01548"/>
    </source>
</evidence>
<proteinExistence type="predicted"/>
<dbReference type="Proteomes" id="UP001597145">
    <property type="component" value="Unassembled WGS sequence"/>
</dbReference>
<keyword evidence="4" id="KW-1185">Reference proteome</keyword>
<evidence type="ECO:0000313" key="4">
    <source>
        <dbReference type="Proteomes" id="UP001597145"/>
    </source>
</evidence>
<feature type="domain" description="Transposase IS110-like N-terminal" evidence="2">
    <location>
        <begin position="3"/>
        <end position="155"/>
    </location>
</feature>
<protein>
    <submittedName>
        <fullName evidence="3">Transposase</fullName>
    </submittedName>
</protein>
<dbReference type="RefSeq" id="WP_343979622.1">
    <property type="nucleotide sequence ID" value="NZ_BAAAJG010000011.1"/>
</dbReference>
<evidence type="ECO:0000256" key="1">
    <source>
        <dbReference type="SAM" id="MobiDB-lite"/>
    </source>
</evidence>
<dbReference type="InterPro" id="IPR047650">
    <property type="entry name" value="Transpos_IS110"/>
</dbReference>
<reference evidence="4" key="1">
    <citation type="journal article" date="2019" name="Int. J. Syst. Evol. Microbiol.">
        <title>The Global Catalogue of Microorganisms (GCM) 10K type strain sequencing project: providing services to taxonomists for standard genome sequencing and annotation.</title>
        <authorList>
            <consortium name="The Broad Institute Genomics Platform"/>
            <consortium name="The Broad Institute Genome Sequencing Center for Infectious Disease"/>
            <person name="Wu L."/>
            <person name="Ma J."/>
        </authorList>
    </citation>
    <scope>NUCLEOTIDE SEQUENCE [LARGE SCALE GENOMIC DNA]</scope>
    <source>
        <strain evidence="4">JCM 12165</strain>
    </source>
</reference>
<dbReference type="InterPro" id="IPR002525">
    <property type="entry name" value="Transp_IS110-like_N"/>
</dbReference>
<evidence type="ECO:0000313" key="3">
    <source>
        <dbReference type="EMBL" id="MFD1531627.1"/>
    </source>
</evidence>
<feature type="compositionally biased region" description="Low complexity" evidence="1">
    <location>
        <begin position="182"/>
        <end position="196"/>
    </location>
</feature>
<name>A0ABW4FNA2_9PSEU</name>
<accession>A0ABW4FNA2</accession>
<comment type="caution">
    <text evidence="3">The sequence shown here is derived from an EMBL/GenBank/DDBJ whole genome shotgun (WGS) entry which is preliminary data.</text>
</comment>
<organism evidence="3 4">
    <name type="scientific">Pseudonocardia aurantiaca</name>
    <dbReference type="NCBI Taxonomy" id="75290"/>
    <lineage>
        <taxon>Bacteria</taxon>
        <taxon>Bacillati</taxon>
        <taxon>Actinomycetota</taxon>
        <taxon>Actinomycetes</taxon>
        <taxon>Pseudonocardiales</taxon>
        <taxon>Pseudonocardiaceae</taxon>
        <taxon>Pseudonocardia</taxon>
    </lineage>
</organism>
<sequence length="203" mass="21716">MIAIDPHKRSWTAVVVDGSLRLQRSIRVEANREGYRELRRFARDWQETSWAIEGASGSGAPLTTRLLADGLAVADVPAKLAARVRTLSTGHGRKTDEADALSVAVVAWTAPALVSVQFDEVALALRALTEHRDDLVKTRTQTLNRLHALLAHLVPGGAQTGLTADQAAGLLRRAGCSRRHPAAAGGRPDRGGSPARSADRRDG</sequence>
<dbReference type="EMBL" id="JBHUCP010000014">
    <property type="protein sequence ID" value="MFD1531627.1"/>
    <property type="molecule type" value="Genomic_DNA"/>
</dbReference>
<dbReference type="PANTHER" id="PTHR33055:SF16">
    <property type="entry name" value="TRANSPOSASE FOR INSERTION SEQUENCE ELEMENT IS1547"/>
    <property type="match status" value="1"/>
</dbReference>
<dbReference type="Pfam" id="PF01548">
    <property type="entry name" value="DEDD_Tnp_IS110"/>
    <property type="match status" value="1"/>
</dbReference>
<gene>
    <name evidence="3" type="ORF">ACFSCY_19515</name>
</gene>
<dbReference type="PANTHER" id="PTHR33055">
    <property type="entry name" value="TRANSPOSASE FOR INSERTION SEQUENCE ELEMENT IS1111A"/>
    <property type="match status" value="1"/>
</dbReference>